<dbReference type="Pfam" id="PF03466">
    <property type="entry name" value="LysR_substrate"/>
    <property type="match status" value="1"/>
</dbReference>
<evidence type="ECO:0000256" key="4">
    <source>
        <dbReference type="ARBA" id="ARBA00023163"/>
    </source>
</evidence>
<dbReference type="PRINTS" id="PR00039">
    <property type="entry name" value="HTHLYSR"/>
</dbReference>
<protein>
    <submittedName>
        <fullName evidence="6">LysR family transcriptional regulator</fullName>
    </submittedName>
</protein>
<dbReference type="InterPro" id="IPR058163">
    <property type="entry name" value="LysR-type_TF_proteobact-type"/>
</dbReference>
<dbReference type="Gene3D" id="3.40.190.10">
    <property type="entry name" value="Periplasmic binding protein-like II"/>
    <property type="match status" value="2"/>
</dbReference>
<comment type="similarity">
    <text evidence="1">Belongs to the LysR transcriptional regulatory family.</text>
</comment>
<evidence type="ECO:0000256" key="2">
    <source>
        <dbReference type="ARBA" id="ARBA00023015"/>
    </source>
</evidence>
<dbReference type="GO" id="GO:0003700">
    <property type="term" value="F:DNA-binding transcription factor activity"/>
    <property type="evidence" value="ECO:0007669"/>
    <property type="project" value="InterPro"/>
</dbReference>
<evidence type="ECO:0000256" key="1">
    <source>
        <dbReference type="ARBA" id="ARBA00009437"/>
    </source>
</evidence>
<dbReference type="CDD" id="cd08432">
    <property type="entry name" value="PBP2_GcdR_TrpI_HvrB_AmpR_like"/>
    <property type="match status" value="1"/>
</dbReference>
<organism evidence="6 7">
    <name type="scientific">Chromobacterium rhizoryzae</name>
    <dbReference type="NCBI Taxonomy" id="1778675"/>
    <lineage>
        <taxon>Bacteria</taxon>
        <taxon>Pseudomonadati</taxon>
        <taxon>Pseudomonadota</taxon>
        <taxon>Betaproteobacteria</taxon>
        <taxon>Neisseriales</taxon>
        <taxon>Chromobacteriaceae</taxon>
        <taxon>Chromobacterium</taxon>
    </lineage>
</organism>
<dbReference type="GO" id="GO:0043565">
    <property type="term" value="F:sequence-specific DNA binding"/>
    <property type="evidence" value="ECO:0007669"/>
    <property type="project" value="TreeGrafter"/>
</dbReference>
<name>A0AAD0W7E6_9NEIS</name>
<keyword evidence="2" id="KW-0805">Transcription regulation</keyword>
<dbReference type="InterPro" id="IPR036388">
    <property type="entry name" value="WH-like_DNA-bd_sf"/>
</dbReference>
<dbReference type="RefSeq" id="WP_118267245.1">
    <property type="nucleotide sequence ID" value="NZ_CP031968.1"/>
</dbReference>
<dbReference type="EMBL" id="CP031968">
    <property type="protein sequence ID" value="AXT46285.1"/>
    <property type="molecule type" value="Genomic_DNA"/>
</dbReference>
<dbReference type="InterPro" id="IPR005119">
    <property type="entry name" value="LysR_subst-bd"/>
</dbReference>
<evidence type="ECO:0000313" key="6">
    <source>
        <dbReference type="EMBL" id="AXT46285.1"/>
    </source>
</evidence>
<dbReference type="Proteomes" id="UP000259465">
    <property type="component" value="Chromosome"/>
</dbReference>
<dbReference type="Gene3D" id="1.10.10.10">
    <property type="entry name" value="Winged helix-like DNA-binding domain superfamily/Winged helix DNA-binding domain"/>
    <property type="match status" value="1"/>
</dbReference>
<evidence type="ECO:0000256" key="3">
    <source>
        <dbReference type="ARBA" id="ARBA00023125"/>
    </source>
</evidence>
<accession>A0AAD0W7E6</accession>
<dbReference type="InterPro" id="IPR000847">
    <property type="entry name" value="LysR_HTH_N"/>
</dbReference>
<dbReference type="GO" id="GO:0006351">
    <property type="term" value="P:DNA-templated transcription"/>
    <property type="evidence" value="ECO:0007669"/>
    <property type="project" value="TreeGrafter"/>
</dbReference>
<dbReference type="AlphaFoldDB" id="A0AAD0W7E6"/>
<dbReference type="FunFam" id="1.10.10.10:FF:000001">
    <property type="entry name" value="LysR family transcriptional regulator"/>
    <property type="match status" value="1"/>
</dbReference>
<keyword evidence="4" id="KW-0804">Transcription</keyword>
<dbReference type="Pfam" id="PF00126">
    <property type="entry name" value="HTH_1"/>
    <property type="match status" value="1"/>
</dbReference>
<dbReference type="SUPFAM" id="SSF53850">
    <property type="entry name" value="Periplasmic binding protein-like II"/>
    <property type="match status" value="1"/>
</dbReference>
<feature type="domain" description="HTH lysR-type" evidence="5">
    <location>
        <begin position="4"/>
        <end position="61"/>
    </location>
</feature>
<dbReference type="SUPFAM" id="SSF46785">
    <property type="entry name" value="Winged helix' DNA-binding domain"/>
    <property type="match status" value="1"/>
</dbReference>
<gene>
    <name evidence="6" type="ORF">D1345_08855</name>
</gene>
<keyword evidence="3" id="KW-0238">DNA-binding</keyword>
<dbReference type="PANTHER" id="PTHR30537">
    <property type="entry name" value="HTH-TYPE TRANSCRIPTIONAL REGULATOR"/>
    <property type="match status" value="1"/>
</dbReference>
<dbReference type="PROSITE" id="PS50931">
    <property type="entry name" value="HTH_LYSR"/>
    <property type="match status" value="1"/>
</dbReference>
<keyword evidence="7" id="KW-1185">Reference proteome</keyword>
<dbReference type="InterPro" id="IPR036390">
    <property type="entry name" value="WH_DNA-bd_sf"/>
</dbReference>
<evidence type="ECO:0000259" key="5">
    <source>
        <dbReference type="PROSITE" id="PS50931"/>
    </source>
</evidence>
<reference evidence="6 7" key="1">
    <citation type="submission" date="2018-08" db="EMBL/GenBank/DDBJ databases">
        <title>Complete genome sequence of JP2-74.</title>
        <authorList>
            <person name="Wu L."/>
        </authorList>
    </citation>
    <scope>NUCLEOTIDE SEQUENCE [LARGE SCALE GENOMIC DNA]</scope>
    <source>
        <strain evidence="6 7">JP2-74</strain>
    </source>
</reference>
<dbReference type="PANTHER" id="PTHR30537:SF74">
    <property type="entry name" value="HTH-TYPE TRANSCRIPTIONAL REGULATOR TRPI"/>
    <property type="match status" value="1"/>
</dbReference>
<dbReference type="KEGG" id="crz:D1345_08855"/>
<evidence type="ECO:0000313" key="7">
    <source>
        <dbReference type="Proteomes" id="UP000259465"/>
    </source>
</evidence>
<sequence>MPKPPLDSLRFFEAAARRLSVKQAAEELHVTPGAVSQQLRKLESFLGQPLFERRARGLALNAAGRDYLDACRQALDLIDHATARLTDARRVILLSCTPSFGAQWLLPRLQGFMREHPRIDVHVSTGNRVVDLASENIHFAVRHGLGDYPGLSACKLLDDELTPVCAPTLPARLDALSGERLLHDEHRGDWRLWSRAAGLELDCEQGVVCVDSNAAIEAALAGRGYALARRSLLQAELTAGRLRELPAPPLRSDLAYYLIHRPDLLRDPEMGVFKQWLLEQAAAAQNKSPPDGGLVAQQRLG</sequence>
<proteinExistence type="inferred from homology"/>